<name>A0A644WQX5_9ZZZZ</name>
<comment type="caution">
    <text evidence="1">The sequence shown here is derived from an EMBL/GenBank/DDBJ whole genome shotgun (WGS) entry which is preliminary data.</text>
</comment>
<evidence type="ECO:0000313" key="1">
    <source>
        <dbReference type="EMBL" id="MPM06099.1"/>
    </source>
</evidence>
<gene>
    <name evidence="1" type="ORF">SDC9_52395</name>
</gene>
<proteinExistence type="predicted"/>
<dbReference type="AlphaFoldDB" id="A0A644WQX5"/>
<organism evidence="1">
    <name type="scientific">bioreactor metagenome</name>
    <dbReference type="NCBI Taxonomy" id="1076179"/>
    <lineage>
        <taxon>unclassified sequences</taxon>
        <taxon>metagenomes</taxon>
        <taxon>ecological metagenomes</taxon>
    </lineage>
</organism>
<reference evidence="1" key="1">
    <citation type="submission" date="2019-08" db="EMBL/GenBank/DDBJ databases">
        <authorList>
            <person name="Kucharzyk K."/>
            <person name="Murdoch R.W."/>
            <person name="Higgins S."/>
            <person name="Loffler F."/>
        </authorList>
    </citation>
    <scope>NUCLEOTIDE SEQUENCE</scope>
</reference>
<dbReference type="Gene3D" id="3.40.140.10">
    <property type="entry name" value="Cytidine Deaminase, domain 2"/>
    <property type="match status" value="1"/>
</dbReference>
<dbReference type="EMBL" id="VSSQ01001198">
    <property type="protein sequence ID" value="MPM06099.1"/>
    <property type="molecule type" value="Genomic_DNA"/>
</dbReference>
<evidence type="ECO:0008006" key="2">
    <source>
        <dbReference type="Google" id="ProtNLM"/>
    </source>
</evidence>
<dbReference type="SUPFAM" id="SSF102712">
    <property type="entry name" value="JAB1/MPN domain"/>
    <property type="match status" value="1"/>
</dbReference>
<accession>A0A644WQX5</accession>
<sequence>MLLTKTVNSQIHETLGRLKPELGGILDSKNGVITTFYFDENSQFSNNSYYPSVATLNHQISEWSKSGILFCGVIHSHPRGDTKLSHDDIQFARKIIERNISRIDKVYFPITTSTNDSDVFYIKTYVVDLNGIVEEETIIVDDNI</sequence>
<protein>
    <recommendedName>
        <fullName evidence="2">JAB domain-containing protein</fullName>
    </recommendedName>
</protein>